<organism evidence="2 3">
    <name type="scientific">Mytilus galloprovincialis</name>
    <name type="common">Mediterranean mussel</name>
    <dbReference type="NCBI Taxonomy" id="29158"/>
    <lineage>
        <taxon>Eukaryota</taxon>
        <taxon>Metazoa</taxon>
        <taxon>Spiralia</taxon>
        <taxon>Lophotrochozoa</taxon>
        <taxon>Mollusca</taxon>
        <taxon>Bivalvia</taxon>
        <taxon>Autobranchia</taxon>
        <taxon>Pteriomorphia</taxon>
        <taxon>Mytilida</taxon>
        <taxon>Mytiloidea</taxon>
        <taxon>Mytilidae</taxon>
        <taxon>Mytilinae</taxon>
        <taxon>Mytilus</taxon>
    </lineage>
</organism>
<evidence type="ECO:0000313" key="3">
    <source>
        <dbReference type="Proteomes" id="UP000596742"/>
    </source>
</evidence>
<evidence type="ECO:0000313" key="2">
    <source>
        <dbReference type="EMBL" id="VDH95355.1"/>
    </source>
</evidence>
<accession>A0A8B6BT77</accession>
<dbReference type="Proteomes" id="UP000596742">
    <property type="component" value="Unassembled WGS sequence"/>
</dbReference>
<keyword evidence="1" id="KW-0175">Coiled coil</keyword>
<protein>
    <recommendedName>
        <fullName evidence="4">Reverse transcriptase domain-containing protein</fullName>
    </recommendedName>
</protein>
<feature type="coiled-coil region" evidence="1">
    <location>
        <begin position="97"/>
        <end position="124"/>
    </location>
</feature>
<gene>
    <name evidence="2" type="ORF">MGAL_10B062061</name>
</gene>
<dbReference type="PANTHER" id="PTHR19446">
    <property type="entry name" value="REVERSE TRANSCRIPTASES"/>
    <property type="match status" value="1"/>
</dbReference>
<name>A0A8B6BT77_MYTGA</name>
<evidence type="ECO:0000256" key="1">
    <source>
        <dbReference type="SAM" id="Coils"/>
    </source>
</evidence>
<proteinExistence type="predicted"/>
<dbReference type="AlphaFoldDB" id="A0A8B6BT77"/>
<comment type="caution">
    <text evidence="2">The sequence shown here is derived from an EMBL/GenBank/DDBJ whole genome shotgun (WGS) entry which is preliminary data.</text>
</comment>
<reference evidence="2" key="1">
    <citation type="submission" date="2018-11" db="EMBL/GenBank/DDBJ databases">
        <authorList>
            <person name="Alioto T."/>
            <person name="Alioto T."/>
        </authorList>
    </citation>
    <scope>NUCLEOTIDE SEQUENCE</scope>
</reference>
<dbReference type="EMBL" id="UYJE01000685">
    <property type="protein sequence ID" value="VDH95355.1"/>
    <property type="molecule type" value="Genomic_DNA"/>
</dbReference>
<dbReference type="OrthoDB" id="6144109at2759"/>
<sequence length="358" mass="42588">MSSDLMRQTLLNLIGQIEHSRETEENVDKIYDNLCNLIIAEMDDKISKTSSNKSNRRYKHTKPYWNDTLKDLWNDMRMREKDFLACTGNRHRKTAIRQEYIQARDKFDKTLRKTEREYRRLKAVDIETMSTKNPSEFWEKIKKLGPTKDTTIPMEIINENGYPVRTESDVLKKWRLDFQNLYNGSNSDEFNKEHYDQAILHKQLLEQNMEDPLYSQNDQINNNITIEEITEIVMRSRNRSACGYDQIPNIVLKFPLIIETLHHLFQFIFDTSIIPYIWRKSIICPILKDCNTDSRDPMNYRGISLLPCISKLYSALINRRVTNYLEDNDLLADEQNGFRRNRSLPYEIMRTYSLLLST</sequence>
<evidence type="ECO:0008006" key="4">
    <source>
        <dbReference type="Google" id="ProtNLM"/>
    </source>
</evidence>
<keyword evidence="3" id="KW-1185">Reference proteome</keyword>